<dbReference type="AlphaFoldDB" id="A0A2P2L3L5"/>
<dbReference type="EMBL" id="GGEC01032078">
    <property type="protein sequence ID" value="MBX12562.1"/>
    <property type="molecule type" value="Transcribed_RNA"/>
</dbReference>
<evidence type="ECO:0000313" key="1">
    <source>
        <dbReference type="EMBL" id="MBX12562.1"/>
    </source>
</evidence>
<dbReference type="GO" id="GO:0030246">
    <property type="term" value="F:carbohydrate binding"/>
    <property type="evidence" value="ECO:0007669"/>
    <property type="project" value="UniProtKB-KW"/>
</dbReference>
<protein>
    <submittedName>
        <fullName evidence="1">C-type lectin receptor-like tyrosine-protein kinase At1g52310</fullName>
    </submittedName>
</protein>
<proteinExistence type="predicted"/>
<keyword evidence="1" id="KW-0675">Receptor</keyword>
<name>A0A2P2L3L5_RHIMU</name>
<accession>A0A2P2L3L5</accession>
<keyword evidence="1" id="KW-0418">Kinase</keyword>
<organism evidence="1">
    <name type="scientific">Rhizophora mucronata</name>
    <name type="common">Asiatic mangrove</name>
    <dbReference type="NCBI Taxonomy" id="61149"/>
    <lineage>
        <taxon>Eukaryota</taxon>
        <taxon>Viridiplantae</taxon>
        <taxon>Streptophyta</taxon>
        <taxon>Embryophyta</taxon>
        <taxon>Tracheophyta</taxon>
        <taxon>Spermatophyta</taxon>
        <taxon>Magnoliopsida</taxon>
        <taxon>eudicotyledons</taxon>
        <taxon>Gunneridae</taxon>
        <taxon>Pentapetalae</taxon>
        <taxon>rosids</taxon>
        <taxon>fabids</taxon>
        <taxon>Malpighiales</taxon>
        <taxon>Rhizophoraceae</taxon>
        <taxon>Rhizophora</taxon>
    </lineage>
</organism>
<keyword evidence="1" id="KW-0430">Lectin</keyword>
<sequence>MKFFKQMALSLVPCPSYLKHKLILDENKHTLSERQQHDYNENVSVHWSRRQFYALASRYTAKSMPTLNNWDKIANADI</sequence>
<dbReference type="GO" id="GO:0016301">
    <property type="term" value="F:kinase activity"/>
    <property type="evidence" value="ECO:0007669"/>
    <property type="project" value="UniProtKB-KW"/>
</dbReference>
<keyword evidence="1" id="KW-0808">Transferase</keyword>
<reference evidence="1" key="1">
    <citation type="submission" date="2018-02" db="EMBL/GenBank/DDBJ databases">
        <title>Rhizophora mucronata_Transcriptome.</title>
        <authorList>
            <person name="Meera S.P."/>
            <person name="Sreeshan A."/>
            <person name="Augustine A."/>
        </authorList>
    </citation>
    <scope>NUCLEOTIDE SEQUENCE</scope>
    <source>
        <tissue evidence="1">Leaf</tissue>
    </source>
</reference>